<evidence type="ECO:0000313" key="1">
    <source>
        <dbReference type="EMBL" id="GIX68163.1"/>
    </source>
</evidence>
<accession>A0AAV4M8F2</accession>
<organism evidence="1 2">
    <name type="scientific">Caerostris extrusa</name>
    <name type="common">Bark spider</name>
    <name type="synonym">Caerostris bankana</name>
    <dbReference type="NCBI Taxonomy" id="172846"/>
    <lineage>
        <taxon>Eukaryota</taxon>
        <taxon>Metazoa</taxon>
        <taxon>Ecdysozoa</taxon>
        <taxon>Arthropoda</taxon>
        <taxon>Chelicerata</taxon>
        <taxon>Arachnida</taxon>
        <taxon>Araneae</taxon>
        <taxon>Araneomorphae</taxon>
        <taxon>Entelegynae</taxon>
        <taxon>Araneoidea</taxon>
        <taxon>Araneidae</taxon>
        <taxon>Caerostris</taxon>
    </lineage>
</organism>
<reference evidence="1 2" key="1">
    <citation type="submission" date="2021-06" db="EMBL/GenBank/DDBJ databases">
        <title>Caerostris extrusa draft genome.</title>
        <authorList>
            <person name="Kono N."/>
            <person name="Arakawa K."/>
        </authorList>
    </citation>
    <scope>NUCLEOTIDE SEQUENCE [LARGE SCALE GENOMIC DNA]</scope>
</reference>
<comment type="caution">
    <text evidence="1">The sequence shown here is derived from an EMBL/GenBank/DDBJ whole genome shotgun (WGS) entry which is preliminary data.</text>
</comment>
<protein>
    <submittedName>
        <fullName evidence="1">Uncharacterized protein</fullName>
    </submittedName>
</protein>
<name>A0AAV4M8F2_CAEEX</name>
<proteinExistence type="predicted"/>
<dbReference type="Proteomes" id="UP001054945">
    <property type="component" value="Unassembled WGS sequence"/>
</dbReference>
<dbReference type="EMBL" id="BPLR01019465">
    <property type="protein sequence ID" value="GIX68163.1"/>
    <property type="molecule type" value="Genomic_DNA"/>
</dbReference>
<sequence length="72" mass="8091">MSCVISEKSFGTWQGGWGCSGICQPPPLVDESSMRPSPNFISKALEARRGFRANSLKGILRLYLCFCKEEYR</sequence>
<keyword evidence="2" id="KW-1185">Reference proteome</keyword>
<gene>
    <name evidence="1" type="ORF">CEXT_804811</name>
</gene>
<dbReference type="AlphaFoldDB" id="A0AAV4M8F2"/>
<evidence type="ECO:0000313" key="2">
    <source>
        <dbReference type="Proteomes" id="UP001054945"/>
    </source>
</evidence>